<dbReference type="InterPro" id="IPR013149">
    <property type="entry name" value="ADH-like_C"/>
</dbReference>
<evidence type="ECO:0000256" key="1">
    <source>
        <dbReference type="ARBA" id="ARBA00001947"/>
    </source>
</evidence>
<keyword evidence="3" id="KW-0479">Metal-binding</keyword>
<keyword evidence="5" id="KW-0560">Oxidoreductase</keyword>
<reference evidence="7" key="1">
    <citation type="submission" date="2022-01" db="EMBL/GenBank/DDBJ databases">
        <title>Microbacterium eymi and Microbacterium rhizovicinus sp. nov., isolated from the rhizospheric soil of Elymus tsukushiensis, a plant native to the Dokdo Islands, Republic of Korea.</title>
        <authorList>
            <person name="Hwang Y.J."/>
        </authorList>
    </citation>
    <scope>NUCLEOTIDE SEQUENCE</scope>
    <source>
        <strain evidence="7">KUDC0405</strain>
    </source>
</reference>
<evidence type="ECO:0000256" key="5">
    <source>
        <dbReference type="ARBA" id="ARBA00023002"/>
    </source>
</evidence>
<gene>
    <name evidence="7" type="ORF">L2X98_24325</name>
</gene>
<dbReference type="Pfam" id="PF00107">
    <property type="entry name" value="ADH_zinc_N"/>
    <property type="match status" value="1"/>
</dbReference>
<accession>A0ABY5NN52</accession>
<protein>
    <submittedName>
        <fullName evidence="7">Zinc-binding dehydrogenase</fullName>
    </submittedName>
</protein>
<comment type="cofactor">
    <cofactor evidence="1">
        <name>Zn(2+)</name>
        <dbReference type="ChEBI" id="CHEBI:29105"/>
    </cofactor>
</comment>
<feature type="domain" description="Alcohol dehydrogenase-like C-terminal" evidence="6">
    <location>
        <begin position="3"/>
        <end position="126"/>
    </location>
</feature>
<dbReference type="Gene3D" id="3.90.180.10">
    <property type="entry name" value="Medium-chain alcohol dehydrogenases, catalytic domain"/>
    <property type="match status" value="1"/>
</dbReference>
<comment type="similarity">
    <text evidence="2">Belongs to the zinc-containing alcohol dehydrogenase family.</text>
</comment>
<evidence type="ECO:0000313" key="8">
    <source>
        <dbReference type="Proteomes" id="UP001054811"/>
    </source>
</evidence>
<name>A0ABY5NN52_9MICO</name>
<organism evidence="7 8">
    <name type="scientific">Microbacterium elymi</name>
    <dbReference type="NCBI Taxonomy" id="2909587"/>
    <lineage>
        <taxon>Bacteria</taxon>
        <taxon>Bacillati</taxon>
        <taxon>Actinomycetota</taxon>
        <taxon>Actinomycetes</taxon>
        <taxon>Micrococcales</taxon>
        <taxon>Microbacteriaceae</taxon>
        <taxon>Microbacterium</taxon>
    </lineage>
</organism>
<evidence type="ECO:0000256" key="4">
    <source>
        <dbReference type="ARBA" id="ARBA00022833"/>
    </source>
</evidence>
<dbReference type="Proteomes" id="UP001054811">
    <property type="component" value="Chromosome"/>
</dbReference>
<dbReference type="PANTHER" id="PTHR43350">
    <property type="entry name" value="NAD-DEPENDENT ALCOHOL DEHYDROGENASE"/>
    <property type="match status" value="1"/>
</dbReference>
<dbReference type="SUPFAM" id="SSF51735">
    <property type="entry name" value="NAD(P)-binding Rossmann-fold domains"/>
    <property type="match status" value="1"/>
</dbReference>
<dbReference type="Gene3D" id="3.40.50.720">
    <property type="entry name" value="NAD(P)-binding Rossmann-like Domain"/>
    <property type="match status" value="1"/>
</dbReference>
<keyword evidence="4" id="KW-0862">Zinc</keyword>
<dbReference type="EMBL" id="CP091139">
    <property type="protein sequence ID" value="UUT36563.1"/>
    <property type="molecule type" value="Genomic_DNA"/>
</dbReference>
<proteinExistence type="inferred from homology"/>
<evidence type="ECO:0000259" key="6">
    <source>
        <dbReference type="Pfam" id="PF00107"/>
    </source>
</evidence>
<dbReference type="RefSeq" id="WP_259613226.1">
    <property type="nucleotide sequence ID" value="NZ_CP091139.2"/>
</dbReference>
<evidence type="ECO:0000256" key="3">
    <source>
        <dbReference type="ARBA" id="ARBA00022723"/>
    </source>
</evidence>
<sequence length="179" mass="18358">MAALALSEGGVTVVAADIDEHRTALAAAFGATQTMLVGPAFPDAAQRELLAGLTDGAGPQIIIEATGAPASLENAIRLIAPAGRIVQVGISSGRAAVAIKDLTDKEIDLRGSRNSRGLIPEALGLLQRHPDAASTLITHRFPLADLAGAFRTMADRTVPTGKIVIDVARPEGAVEGVTR</sequence>
<evidence type="ECO:0000256" key="2">
    <source>
        <dbReference type="ARBA" id="ARBA00008072"/>
    </source>
</evidence>
<keyword evidence="8" id="KW-1185">Reference proteome</keyword>
<evidence type="ECO:0000313" key="7">
    <source>
        <dbReference type="EMBL" id="UUT36563.1"/>
    </source>
</evidence>
<dbReference type="InterPro" id="IPR036291">
    <property type="entry name" value="NAD(P)-bd_dom_sf"/>
</dbReference>
<dbReference type="PANTHER" id="PTHR43350:SF19">
    <property type="entry name" value="D-GULOSIDE 3-DEHYDROGENASE"/>
    <property type="match status" value="1"/>
</dbReference>